<dbReference type="SUPFAM" id="SSF52540">
    <property type="entry name" value="P-loop containing nucleoside triphosphate hydrolases"/>
    <property type="match status" value="1"/>
</dbReference>
<dbReference type="GO" id="GO:0005524">
    <property type="term" value="F:ATP binding"/>
    <property type="evidence" value="ECO:0007669"/>
    <property type="project" value="InterPro"/>
</dbReference>
<dbReference type="Proteomes" id="UP000268535">
    <property type="component" value="Unassembled WGS sequence"/>
</dbReference>
<evidence type="ECO:0000313" key="5">
    <source>
        <dbReference type="Proteomes" id="UP000268535"/>
    </source>
</evidence>
<dbReference type="GO" id="GO:0003774">
    <property type="term" value="F:cytoskeletal motor activity"/>
    <property type="evidence" value="ECO:0007669"/>
    <property type="project" value="InterPro"/>
</dbReference>
<evidence type="ECO:0000259" key="3">
    <source>
        <dbReference type="Pfam" id="PF00063"/>
    </source>
</evidence>
<evidence type="ECO:0000256" key="1">
    <source>
        <dbReference type="ARBA" id="ARBA00023123"/>
    </source>
</evidence>
<sequence length="200" mass="22141">RAIVEWIFHEINNRLGSREAVAIINVVDFLGFENATPKNNGLEAFATNMAHEVLMHALHVKAPRDRRAMLVEEGVPVPATMGDGDSNTPESDALSDALVDLLVQREGGICRLVEEYTHKPKTSPETLLEVLLDRNRDDPLLSAGPAGWSRFVLNHHGEPITYDVSDWMQTNRIDLDPAYIELFGLNAATKSKSAVAFLTK</sequence>
<proteinExistence type="predicted"/>
<dbReference type="GO" id="GO:0016459">
    <property type="term" value="C:myosin complex"/>
    <property type="evidence" value="ECO:0007669"/>
    <property type="project" value="UniProtKB-KW"/>
</dbReference>
<evidence type="ECO:0000313" key="4">
    <source>
        <dbReference type="EMBL" id="RKO95171.1"/>
    </source>
</evidence>
<dbReference type="InterPro" id="IPR036961">
    <property type="entry name" value="Kinesin_motor_dom_sf"/>
</dbReference>
<reference evidence="5" key="1">
    <citation type="journal article" date="2018" name="Nat. Microbiol.">
        <title>Leveraging single-cell genomics to expand the fungal tree of life.</title>
        <authorList>
            <person name="Ahrendt S.R."/>
            <person name="Quandt C.A."/>
            <person name="Ciobanu D."/>
            <person name="Clum A."/>
            <person name="Salamov A."/>
            <person name="Andreopoulos B."/>
            <person name="Cheng J.F."/>
            <person name="Woyke T."/>
            <person name="Pelin A."/>
            <person name="Henrissat B."/>
            <person name="Reynolds N.K."/>
            <person name="Benny G.L."/>
            <person name="Smith M.E."/>
            <person name="James T.Y."/>
            <person name="Grigoriev I.V."/>
        </authorList>
    </citation>
    <scope>NUCLEOTIDE SEQUENCE [LARGE SCALE GENOMIC DNA]</scope>
    <source>
        <strain evidence="5">ATCC 52028</strain>
    </source>
</reference>
<keyword evidence="1" id="KW-0518">Myosin</keyword>
<accession>A0A4P9WPV4</accession>
<protein>
    <submittedName>
        <fullName evidence="4">P-loop containing nucleoside triphosphate hydrolase protein</fullName>
    </submittedName>
</protein>
<feature type="non-terminal residue" evidence="4">
    <location>
        <position position="200"/>
    </location>
</feature>
<keyword evidence="4" id="KW-0378">Hydrolase</keyword>
<organism evidence="4 5">
    <name type="scientific">Caulochytrium protostelioides</name>
    <dbReference type="NCBI Taxonomy" id="1555241"/>
    <lineage>
        <taxon>Eukaryota</taxon>
        <taxon>Fungi</taxon>
        <taxon>Fungi incertae sedis</taxon>
        <taxon>Chytridiomycota</taxon>
        <taxon>Chytridiomycota incertae sedis</taxon>
        <taxon>Chytridiomycetes</taxon>
        <taxon>Caulochytriales</taxon>
        <taxon>Caulochytriaceae</taxon>
        <taxon>Caulochytrium</taxon>
    </lineage>
</organism>
<gene>
    <name evidence="4" type="ORF">CAUPRSCDRAFT_13099</name>
</gene>
<name>A0A4P9WPV4_9FUNG</name>
<dbReference type="Gene3D" id="1.20.58.530">
    <property type="match status" value="1"/>
</dbReference>
<dbReference type="InterPro" id="IPR027417">
    <property type="entry name" value="P-loop_NTPase"/>
</dbReference>
<dbReference type="Pfam" id="PF00063">
    <property type="entry name" value="Myosin_head"/>
    <property type="match status" value="1"/>
</dbReference>
<dbReference type="Gene3D" id="1.20.120.720">
    <property type="entry name" value="Myosin VI head, motor domain, U50 subdomain"/>
    <property type="match status" value="1"/>
</dbReference>
<dbReference type="AlphaFoldDB" id="A0A4P9WPV4"/>
<feature type="non-terminal residue" evidence="4">
    <location>
        <position position="1"/>
    </location>
</feature>
<keyword evidence="2" id="KW-0505">Motor protein</keyword>
<evidence type="ECO:0000256" key="2">
    <source>
        <dbReference type="ARBA" id="ARBA00023175"/>
    </source>
</evidence>
<dbReference type="EMBL" id="ML012724">
    <property type="protein sequence ID" value="RKO95171.1"/>
    <property type="molecule type" value="Genomic_DNA"/>
</dbReference>
<feature type="domain" description="Myosin motor" evidence="3">
    <location>
        <begin position="3"/>
        <end position="182"/>
    </location>
</feature>
<dbReference type="GO" id="GO:0016787">
    <property type="term" value="F:hydrolase activity"/>
    <property type="evidence" value="ECO:0007669"/>
    <property type="project" value="UniProtKB-KW"/>
</dbReference>
<dbReference type="Gene3D" id="3.40.850.10">
    <property type="entry name" value="Kinesin motor domain"/>
    <property type="match status" value="1"/>
</dbReference>
<dbReference type="InterPro" id="IPR001609">
    <property type="entry name" value="Myosin_head_motor_dom-like"/>
</dbReference>